<evidence type="ECO:0000313" key="3">
    <source>
        <dbReference type="Proteomes" id="UP000767854"/>
    </source>
</evidence>
<name>A0ABS2MT77_9FIRM</name>
<dbReference type="PANTHER" id="PTHR34386:SF1">
    <property type="entry name" value="GLUTAREDOXIN-LIKE PROTEIN NRDH"/>
    <property type="match status" value="1"/>
</dbReference>
<evidence type="ECO:0000259" key="1">
    <source>
        <dbReference type="Pfam" id="PF00462"/>
    </source>
</evidence>
<evidence type="ECO:0000313" key="2">
    <source>
        <dbReference type="EMBL" id="MBM7562555.1"/>
    </source>
</evidence>
<dbReference type="RefSeq" id="WP_204664985.1">
    <property type="nucleotide sequence ID" value="NZ_JAFBDT010000021.1"/>
</dbReference>
<protein>
    <submittedName>
        <fullName evidence="2">Glutaredoxin</fullName>
    </submittedName>
</protein>
<dbReference type="InterPro" id="IPR002109">
    <property type="entry name" value="Glutaredoxin"/>
</dbReference>
<dbReference type="EMBL" id="JAFBDT010000021">
    <property type="protein sequence ID" value="MBM7562555.1"/>
    <property type="molecule type" value="Genomic_DNA"/>
</dbReference>
<proteinExistence type="predicted"/>
<organism evidence="2 3">
    <name type="scientific">Fusibacter tunisiensis</name>
    <dbReference type="NCBI Taxonomy" id="1008308"/>
    <lineage>
        <taxon>Bacteria</taxon>
        <taxon>Bacillati</taxon>
        <taxon>Bacillota</taxon>
        <taxon>Clostridia</taxon>
        <taxon>Eubacteriales</taxon>
        <taxon>Eubacteriales Family XII. Incertae Sedis</taxon>
        <taxon>Fusibacter</taxon>
    </lineage>
</organism>
<dbReference type="PROSITE" id="PS51354">
    <property type="entry name" value="GLUTAREDOXIN_2"/>
    <property type="match status" value="1"/>
</dbReference>
<dbReference type="PANTHER" id="PTHR34386">
    <property type="entry name" value="GLUTAREDOXIN"/>
    <property type="match status" value="1"/>
</dbReference>
<dbReference type="InterPro" id="IPR036249">
    <property type="entry name" value="Thioredoxin-like_sf"/>
</dbReference>
<keyword evidence="3" id="KW-1185">Reference proteome</keyword>
<dbReference type="PROSITE" id="PS00195">
    <property type="entry name" value="GLUTAREDOXIN_1"/>
    <property type="match status" value="1"/>
</dbReference>
<dbReference type="Pfam" id="PF00462">
    <property type="entry name" value="Glutaredoxin"/>
    <property type="match status" value="1"/>
</dbReference>
<dbReference type="InterPro" id="IPR051548">
    <property type="entry name" value="Grx-like_ET"/>
</dbReference>
<comment type="caution">
    <text evidence="2">The sequence shown here is derived from an EMBL/GenBank/DDBJ whole genome shotgun (WGS) entry which is preliminary data.</text>
</comment>
<dbReference type="Gene3D" id="3.40.30.10">
    <property type="entry name" value="Glutaredoxin"/>
    <property type="match status" value="1"/>
</dbReference>
<reference evidence="2 3" key="1">
    <citation type="submission" date="2021-01" db="EMBL/GenBank/DDBJ databases">
        <title>Genomic Encyclopedia of Type Strains, Phase IV (KMG-IV): sequencing the most valuable type-strain genomes for metagenomic binning, comparative biology and taxonomic classification.</title>
        <authorList>
            <person name="Goeker M."/>
        </authorList>
    </citation>
    <scope>NUCLEOTIDE SEQUENCE [LARGE SCALE GENOMIC DNA]</scope>
    <source>
        <strain evidence="2 3">DSM 24436</strain>
    </source>
</reference>
<dbReference type="InterPro" id="IPR011767">
    <property type="entry name" value="GLR_AS"/>
</dbReference>
<feature type="domain" description="Glutaredoxin" evidence="1">
    <location>
        <begin position="4"/>
        <end position="61"/>
    </location>
</feature>
<dbReference type="Proteomes" id="UP000767854">
    <property type="component" value="Unassembled WGS sequence"/>
</dbReference>
<gene>
    <name evidence="2" type="ORF">JOC49_002116</name>
</gene>
<dbReference type="SUPFAM" id="SSF52833">
    <property type="entry name" value="Thioredoxin-like"/>
    <property type="match status" value="1"/>
</dbReference>
<sequence>MKNIVMFTSSTCPHCKSAKQFLDEKGYKYVERNVQLDPLAQQEMVQRKLMGVPSFVIGDETIVGLDKHKIEALIDYTVEKCPECGQRARVPKGKGKVKVNCKSCGNAYVVLTKSMWQQGG</sequence>
<dbReference type="CDD" id="cd02976">
    <property type="entry name" value="NrdH"/>
    <property type="match status" value="1"/>
</dbReference>
<accession>A0ABS2MT77</accession>